<organism evidence="3">
    <name type="scientific">Nippostrongylus brasiliensis</name>
    <name type="common">Rat hookworm</name>
    <dbReference type="NCBI Taxonomy" id="27835"/>
    <lineage>
        <taxon>Eukaryota</taxon>
        <taxon>Metazoa</taxon>
        <taxon>Ecdysozoa</taxon>
        <taxon>Nematoda</taxon>
        <taxon>Chromadorea</taxon>
        <taxon>Rhabditida</taxon>
        <taxon>Rhabditina</taxon>
        <taxon>Rhabditomorpha</taxon>
        <taxon>Strongyloidea</taxon>
        <taxon>Heligmosomidae</taxon>
        <taxon>Nippostrongylus</taxon>
    </lineage>
</organism>
<sequence length="108" mass="12853">MKKTVDCYAKKTNYTLLRVDIDTDDRINLACSRHKMQRFKKFCAVAEYLKETDWMLVIDEGTGIVNPSHCIEEWIDERVNLILFEKFYNWDVSDDSYLVGFRLLRNSC</sequence>
<reference evidence="1 2" key="2">
    <citation type="submission" date="2018-11" db="EMBL/GenBank/DDBJ databases">
        <authorList>
            <consortium name="Pathogen Informatics"/>
        </authorList>
    </citation>
    <scope>NUCLEOTIDE SEQUENCE [LARGE SCALE GENOMIC DNA]</scope>
</reference>
<dbReference type="WBParaSite" id="NBR_0002209101-mRNA-1">
    <property type="protein sequence ID" value="NBR_0002209101-mRNA-1"/>
    <property type="gene ID" value="NBR_0002209101"/>
</dbReference>
<reference evidence="3" key="1">
    <citation type="submission" date="2017-02" db="UniProtKB">
        <authorList>
            <consortium name="WormBaseParasite"/>
        </authorList>
    </citation>
    <scope>IDENTIFICATION</scope>
</reference>
<dbReference type="Gene3D" id="3.90.550.10">
    <property type="entry name" value="Spore Coat Polysaccharide Biosynthesis Protein SpsA, Chain A"/>
    <property type="match status" value="1"/>
</dbReference>
<protein>
    <submittedName>
        <fullName evidence="3">Resolvase/invertase-type recombinase catalytic domain-containing protein</fullName>
    </submittedName>
</protein>
<proteinExistence type="predicted"/>
<dbReference type="InterPro" id="IPR029044">
    <property type="entry name" value="Nucleotide-diphossugar_trans"/>
</dbReference>
<accession>A0A0N4YXW9</accession>
<dbReference type="PANTHER" id="PTHR31562">
    <property type="entry name" value="PROTEIN CBG18972"/>
    <property type="match status" value="1"/>
</dbReference>
<dbReference type="Pfam" id="PF03314">
    <property type="entry name" value="DUF273"/>
    <property type="match status" value="1"/>
</dbReference>
<dbReference type="InterPro" id="IPR004988">
    <property type="entry name" value="DUF273"/>
</dbReference>
<gene>
    <name evidence="1" type="ORF">NBR_LOCUS22092</name>
</gene>
<dbReference type="Proteomes" id="UP000271162">
    <property type="component" value="Unassembled WGS sequence"/>
</dbReference>
<name>A0A0N4YXW9_NIPBR</name>
<evidence type="ECO:0000313" key="2">
    <source>
        <dbReference type="Proteomes" id="UP000271162"/>
    </source>
</evidence>
<keyword evidence="2" id="KW-1185">Reference proteome</keyword>
<dbReference type="EMBL" id="UYSL01027381">
    <property type="protein sequence ID" value="VDL86676.1"/>
    <property type="molecule type" value="Genomic_DNA"/>
</dbReference>
<evidence type="ECO:0000313" key="3">
    <source>
        <dbReference type="WBParaSite" id="NBR_0002209101-mRNA-1"/>
    </source>
</evidence>
<evidence type="ECO:0000313" key="1">
    <source>
        <dbReference type="EMBL" id="VDL86676.1"/>
    </source>
</evidence>
<dbReference type="STRING" id="27835.A0A0N4YXW9"/>
<dbReference type="AlphaFoldDB" id="A0A0N4YXW9"/>
<dbReference type="PANTHER" id="PTHR31562:SF8">
    <property type="entry name" value="ALPHA-1,6-MANNOSYLTRANSFERASE"/>
    <property type="match status" value="1"/>
</dbReference>